<evidence type="ECO:0000256" key="2">
    <source>
        <dbReference type="ARBA" id="ARBA00022771"/>
    </source>
</evidence>
<dbReference type="STRING" id="1314790.A0A1Y1Y9D0"/>
<name>A0A1Y1Y9D0_9FUNG</name>
<comment type="caution">
    <text evidence="6">The sequence shown here is derived from an EMBL/GenBank/DDBJ whole genome shotgun (WGS) entry which is preliminary data.</text>
</comment>
<dbReference type="Gene3D" id="6.10.250.3410">
    <property type="entry name" value="DBF zinc finger"/>
    <property type="match status" value="1"/>
</dbReference>
<evidence type="ECO:0000256" key="3">
    <source>
        <dbReference type="ARBA" id="ARBA00022833"/>
    </source>
</evidence>
<evidence type="ECO:0000256" key="4">
    <source>
        <dbReference type="PROSITE-ProRule" id="PRU00600"/>
    </source>
</evidence>
<sequence length="381" mass="43130">MAVEETNFPYYVASRITQPQAMSQSLPTRGSHFSYFGSSLSSQIFLDLSPTSHVKPDPGFINYLAKKSKFPIKNETITRDNASPEPSFDQFTSWAQPLYLEDSVCNEEVVEYSNSFPKFTFLFDQLPKESEHDLAERVKTLSGHVEATLNDKVTHIVTTRSTQEVKAFIGMMGTEARCQPSNGLEEESTELQTLLRRLQKQGVKLWSLNKMNLVLDQLAPKAQVANDSAGHVEVEPAYFNNLFLLVEDATSEHRPIMADDIIVPVDLGSRSPVWDFVIRENPEWTHLLPEDNVPVKKRSKAPRKHKNGKAAAGKLTKLIKPKKKPAVAKKTKRGYCENCNTLFECMEEHLQEPTHQQLSRDYSRYEDLDSVISGVQRIVIS</sequence>
<proteinExistence type="predicted"/>
<keyword evidence="2 4" id="KW-0863">Zinc-finger</keyword>
<dbReference type="SMART" id="SM00586">
    <property type="entry name" value="ZnF_DBF"/>
    <property type="match status" value="1"/>
</dbReference>
<dbReference type="GO" id="GO:0008270">
    <property type="term" value="F:zinc ion binding"/>
    <property type="evidence" value="ECO:0007669"/>
    <property type="project" value="UniProtKB-KW"/>
</dbReference>
<keyword evidence="1" id="KW-0479">Metal-binding</keyword>
<gene>
    <name evidence="6" type="ORF">K493DRAFT_337751</name>
</gene>
<evidence type="ECO:0000256" key="1">
    <source>
        <dbReference type="ARBA" id="ARBA00022723"/>
    </source>
</evidence>
<protein>
    <recommendedName>
        <fullName evidence="5">DBF4-type domain-containing protein</fullName>
    </recommendedName>
</protein>
<organism evidence="6 7">
    <name type="scientific">Basidiobolus meristosporus CBS 931.73</name>
    <dbReference type="NCBI Taxonomy" id="1314790"/>
    <lineage>
        <taxon>Eukaryota</taxon>
        <taxon>Fungi</taxon>
        <taxon>Fungi incertae sedis</taxon>
        <taxon>Zoopagomycota</taxon>
        <taxon>Entomophthoromycotina</taxon>
        <taxon>Basidiobolomycetes</taxon>
        <taxon>Basidiobolales</taxon>
        <taxon>Basidiobolaceae</taxon>
        <taxon>Basidiobolus</taxon>
    </lineage>
</organism>
<dbReference type="EMBL" id="MCFE01000201">
    <property type="protein sequence ID" value="ORX94593.1"/>
    <property type="molecule type" value="Genomic_DNA"/>
</dbReference>
<reference evidence="6 7" key="1">
    <citation type="submission" date="2016-07" db="EMBL/GenBank/DDBJ databases">
        <title>Pervasive Adenine N6-methylation of Active Genes in Fungi.</title>
        <authorList>
            <consortium name="DOE Joint Genome Institute"/>
            <person name="Mondo S.J."/>
            <person name="Dannebaum R.O."/>
            <person name="Kuo R.C."/>
            <person name="Labutti K."/>
            <person name="Haridas S."/>
            <person name="Kuo A."/>
            <person name="Salamov A."/>
            <person name="Ahrendt S.R."/>
            <person name="Lipzen A."/>
            <person name="Sullivan W."/>
            <person name="Andreopoulos W.B."/>
            <person name="Clum A."/>
            <person name="Lindquist E."/>
            <person name="Daum C."/>
            <person name="Ramamoorthy G.K."/>
            <person name="Gryganskyi A."/>
            <person name="Culley D."/>
            <person name="Magnuson J.K."/>
            <person name="James T.Y."/>
            <person name="O'Malley M.A."/>
            <person name="Stajich J.E."/>
            <person name="Spatafora J.W."/>
            <person name="Visel A."/>
            <person name="Grigoriev I.V."/>
        </authorList>
    </citation>
    <scope>NUCLEOTIDE SEQUENCE [LARGE SCALE GENOMIC DNA]</scope>
    <source>
        <strain evidence="6 7">CBS 931.73</strain>
    </source>
</reference>
<accession>A0A1Y1Y9D0</accession>
<feature type="domain" description="DBF4-type" evidence="5">
    <location>
        <begin position="329"/>
        <end position="378"/>
    </location>
</feature>
<dbReference type="OrthoDB" id="21380at2759"/>
<keyword evidence="3" id="KW-0862">Zinc</keyword>
<keyword evidence="7" id="KW-1185">Reference proteome</keyword>
<evidence type="ECO:0000313" key="7">
    <source>
        <dbReference type="Proteomes" id="UP000193498"/>
    </source>
</evidence>
<dbReference type="Pfam" id="PF07535">
    <property type="entry name" value="zf-DBF"/>
    <property type="match status" value="1"/>
</dbReference>
<dbReference type="InterPro" id="IPR038545">
    <property type="entry name" value="Znf_DBF_sf"/>
</dbReference>
<dbReference type="AlphaFoldDB" id="A0A1Y1Y9D0"/>
<evidence type="ECO:0000313" key="6">
    <source>
        <dbReference type="EMBL" id="ORX94593.1"/>
    </source>
</evidence>
<dbReference type="Proteomes" id="UP000193498">
    <property type="component" value="Unassembled WGS sequence"/>
</dbReference>
<dbReference type="GO" id="GO:0003676">
    <property type="term" value="F:nucleic acid binding"/>
    <property type="evidence" value="ECO:0007669"/>
    <property type="project" value="InterPro"/>
</dbReference>
<dbReference type="CDD" id="cd00027">
    <property type="entry name" value="BRCT"/>
    <property type="match status" value="1"/>
</dbReference>
<dbReference type="PROSITE" id="PS51265">
    <property type="entry name" value="ZF_DBF4"/>
    <property type="match status" value="1"/>
</dbReference>
<dbReference type="InterPro" id="IPR036420">
    <property type="entry name" value="BRCT_dom_sf"/>
</dbReference>
<dbReference type="SUPFAM" id="SSF52113">
    <property type="entry name" value="BRCT domain"/>
    <property type="match status" value="1"/>
</dbReference>
<evidence type="ECO:0000259" key="5">
    <source>
        <dbReference type="PROSITE" id="PS51265"/>
    </source>
</evidence>
<dbReference type="InParanoid" id="A0A1Y1Y9D0"/>
<dbReference type="Gene3D" id="3.40.50.10190">
    <property type="entry name" value="BRCT domain"/>
    <property type="match status" value="1"/>
</dbReference>
<dbReference type="InterPro" id="IPR006572">
    <property type="entry name" value="Znf_DBF"/>
</dbReference>